<reference evidence="2 3" key="1">
    <citation type="submission" date="2019-05" db="EMBL/GenBank/DDBJ databases">
        <title>Another draft genome of Portunus trituberculatus and its Hox gene families provides insights of decapod evolution.</title>
        <authorList>
            <person name="Jeong J.-H."/>
            <person name="Song I."/>
            <person name="Kim S."/>
            <person name="Choi T."/>
            <person name="Kim D."/>
            <person name="Ryu S."/>
            <person name="Kim W."/>
        </authorList>
    </citation>
    <scope>NUCLEOTIDE SEQUENCE [LARGE SCALE GENOMIC DNA]</scope>
    <source>
        <tissue evidence="2">Muscle</tissue>
    </source>
</reference>
<dbReference type="EMBL" id="VSRR010024916">
    <property type="protein sequence ID" value="MPC66554.1"/>
    <property type="molecule type" value="Genomic_DNA"/>
</dbReference>
<feature type="compositionally biased region" description="Polar residues" evidence="1">
    <location>
        <begin position="69"/>
        <end position="79"/>
    </location>
</feature>
<name>A0A5B7HCV5_PORTR</name>
<gene>
    <name evidence="2" type="ORF">E2C01_060703</name>
</gene>
<accession>A0A5B7HCV5</accession>
<proteinExistence type="predicted"/>
<comment type="caution">
    <text evidence="2">The sequence shown here is derived from an EMBL/GenBank/DDBJ whole genome shotgun (WGS) entry which is preliminary data.</text>
</comment>
<keyword evidence="3" id="KW-1185">Reference proteome</keyword>
<protein>
    <submittedName>
        <fullName evidence="2">Uncharacterized protein</fullName>
    </submittedName>
</protein>
<feature type="region of interest" description="Disordered" evidence="1">
    <location>
        <begin position="184"/>
        <end position="261"/>
    </location>
</feature>
<evidence type="ECO:0000313" key="2">
    <source>
        <dbReference type="EMBL" id="MPC66554.1"/>
    </source>
</evidence>
<feature type="compositionally biased region" description="Low complexity" evidence="1">
    <location>
        <begin position="100"/>
        <end position="111"/>
    </location>
</feature>
<evidence type="ECO:0000256" key="1">
    <source>
        <dbReference type="SAM" id="MobiDB-lite"/>
    </source>
</evidence>
<evidence type="ECO:0000313" key="3">
    <source>
        <dbReference type="Proteomes" id="UP000324222"/>
    </source>
</evidence>
<organism evidence="2 3">
    <name type="scientific">Portunus trituberculatus</name>
    <name type="common">Swimming crab</name>
    <name type="synonym">Neptunus trituberculatus</name>
    <dbReference type="NCBI Taxonomy" id="210409"/>
    <lineage>
        <taxon>Eukaryota</taxon>
        <taxon>Metazoa</taxon>
        <taxon>Ecdysozoa</taxon>
        <taxon>Arthropoda</taxon>
        <taxon>Crustacea</taxon>
        <taxon>Multicrustacea</taxon>
        <taxon>Malacostraca</taxon>
        <taxon>Eumalacostraca</taxon>
        <taxon>Eucarida</taxon>
        <taxon>Decapoda</taxon>
        <taxon>Pleocyemata</taxon>
        <taxon>Brachyura</taxon>
        <taxon>Eubrachyura</taxon>
        <taxon>Portunoidea</taxon>
        <taxon>Portunidae</taxon>
        <taxon>Portuninae</taxon>
        <taxon>Portunus</taxon>
    </lineage>
</organism>
<sequence length="261" mass="28234">MYHHSHLQYRRSTPAPVSAITRKHYLITPHHLHYTTQTATIPSSPPLHHTTLSSSYHCTLVTTSIPHCTPGEGSSQYRTPTRHQHKPDRQVFPQPASLHSPEPAARPAPASSQPPPPPLLKSRYWLSLPPCSLFASLRAVAAAYCVGLGRGVLPALCQPPKEPLSPSFPASLPPLQSHFPPIRSPTAHTGLSSTIPAVPSSALASTSTPLTSPSCKTCDNPHIKTHTTRRTHSRTHTYARTPPSSCLSGALSPKHTQLNNN</sequence>
<feature type="compositionally biased region" description="Low complexity" evidence="1">
    <location>
        <begin position="199"/>
        <end position="214"/>
    </location>
</feature>
<feature type="compositionally biased region" description="Polar residues" evidence="1">
    <location>
        <begin position="186"/>
        <end position="195"/>
    </location>
</feature>
<feature type="compositionally biased region" description="Basic residues" evidence="1">
    <location>
        <begin position="223"/>
        <end position="237"/>
    </location>
</feature>
<feature type="region of interest" description="Disordered" evidence="1">
    <location>
        <begin position="69"/>
        <end position="116"/>
    </location>
</feature>
<dbReference type="Proteomes" id="UP000324222">
    <property type="component" value="Unassembled WGS sequence"/>
</dbReference>
<dbReference type="AlphaFoldDB" id="A0A5B7HCV5"/>